<keyword evidence="3" id="KW-1185">Reference proteome</keyword>
<feature type="transmembrane region" description="Helical" evidence="1">
    <location>
        <begin position="116"/>
        <end position="138"/>
    </location>
</feature>
<reference evidence="2" key="1">
    <citation type="submission" date="2024-05" db="EMBL/GenBank/DDBJ databases">
        <title>Isolation and characterization of Sporomusa carbonis sp. nov., a carboxydotrophic hydrogenogen in the genus of Sporomusa isolated from a charcoal burning pile.</title>
        <authorList>
            <person name="Boeer T."/>
            <person name="Rosenbaum F."/>
            <person name="Eysell L."/>
            <person name="Mueller V."/>
            <person name="Daniel R."/>
            <person name="Poehlein A."/>
        </authorList>
    </citation>
    <scope>NUCLEOTIDE SEQUENCE [LARGE SCALE GENOMIC DNA]</scope>
    <source>
        <strain evidence="2">DSM 3132</strain>
    </source>
</reference>
<keyword evidence="1" id="KW-0472">Membrane</keyword>
<dbReference type="Proteomes" id="UP000216052">
    <property type="component" value="Chromosome"/>
</dbReference>
<evidence type="ECO:0000313" key="2">
    <source>
        <dbReference type="EMBL" id="XFO70707.1"/>
    </source>
</evidence>
<accession>A0ABZ3IY79</accession>
<protein>
    <submittedName>
        <fullName evidence="2">Uncharacterized protein</fullName>
    </submittedName>
</protein>
<dbReference type="RefSeq" id="WP_093796355.1">
    <property type="nucleotide sequence ID" value="NZ_CP155571.1"/>
</dbReference>
<evidence type="ECO:0000256" key="1">
    <source>
        <dbReference type="SAM" id="Phobius"/>
    </source>
</evidence>
<sequence length="173" mass="19647">MSNQVILWGTFIVPWLSLFLMPREDIKRFIGAGLLGGFLSILVSEAGVANGWWYFRETTYPLAMMSSYTYGLFPVIPIWILKFTYGHWQLYMVVEAIANLIFSFFILPWFGSRGFLDFNASIIALILASVLALIIYGFQMWQDDIFVQSAQTNLSLPLQPAAAKPSQDDDPDK</sequence>
<dbReference type="EMBL" id="CP155571">
    <property type="protein sequence ID" value="XFO70707.1"/>
    <property type="molecule type" value="Genomic_DNA"/>
</dbReference>
<feature type="transmembrane region" description="Helical" evidence="1">
    <location>
        <begin position="60"/>
        <end position="81"/>
    </location>
</feature>
<proteinExistence type="predicted"/>
<keyword evidence="1" id="KW-0812">Transmembrane</keyword>
<feature type="transmembrane region" description="Helical" evidence="1">
    <location>
        <begin position="88"/>
        <end position="110"/>
    </location>
</feature>
<feature type="transmembrane region" description="Helical" evidence="1">
    <location>
        <begin position="6"/>
        <end position="22"/>
    </location>
</feature>
<gene>
    <name evidence="2" type="ORF">SPACI_007060</name>
</gene>
<name>A0ABZ3IY79_SPOA4</name>
<evidence type="ECO:0000313" key="3">
    <source>
        <dbReference type="Proteomes" id="UP000216052"/>
    </source>
</evidence>
<keyword evidence="1" id="KW-1133">Transmembrane helix</keyword>
<organism evidence="2 3">
    <name type="scientific">Sporomusa acidovorans (strain ATCC 49682 / DSM 3132 / Mol)</name>
    <dbReference type="NCBI Taxonomy" id="1123286"/>
    <lineage>
        <taxon>Bacteria</taxon>
        <taxon>Bacillati</taxon>
        <taxon>Bacillota</taxon>
        <taxon>Negativicutes</taxon>
        <taxon>Selenomonadales</taxon>
        <taxon>Sporomusaceae</taxon>
        <taxon>Sporomusa</taxon>
    </lineage>
</organism>
<feature type="transmembrane region" description="Helical" evidence="1">
    <location>
        <begin position="29"/>
        <end position="54"/>
    </location>
</feature>